<dbReference type="Proteomes" id="UP000325395">
    <property type="component" value="Unassembled WGS sequence"/>
</dbReference>
<keyword evidence="5" id="KW-0804">Transcription</keyword>
<dbReference type="InterPro" id="IPR050987">
    <property type="entry name" value="AtrR-like"/>
</dbReference>
<evidence type="ECO:0000313" key="10">
    <source>
        <dbReference type="Proteomes" id="UP000325395"/>
    </source>
</evidence>
<dbReference type="PANTHER" id="PTHR46910">
    <property type="entry name" value="TRANSCRIPTION FACTOR PDR1"/>
    <property type="match status" value="1"/>
</dbReference>
<dbReference type="Pfam" id="PF00172">
    <property type="entry name" value="Zn_clus"/>
    <property type="match status" value="1"/>
</dbReference>
<sequence>MKRQRVEIACDKCRGLKAKCDGRQPICGRCEGYGFQCNWSMRRRTAAQEKRDDGADQLLENSPPAAVEQLANLASYHQMMESYEMLIDEIRTKLDASDRLALDLNLSNIRRQKPKDLAHGQLPRHGSEGHQQPKPSSATPPSYVGKVSEIHFIRAVHRCIQGPELSELTGEPGYGSPGLSDHLVSLNRPLLLPPKEEAYQLLNVYLSTIHIAYPFLSRKQLLEELESLWNKDCDNVEYQPWRALFSFIFAIGSYYTSFPHRKETPSSQHFRYFQQGLYFSYGIDSNCSLISIWVLLVQCFFLLAICQTDRCWNTLGLAIRMGQSIGLHVEASSTGSTQETLTESRSQQRRTWYSMYVLDRLLALQLGRPMAIHEEDSHVELPSLQDQSAFAMDANEHTLDDIHVSSMMAYFRAVVCFSSIVSQVIRELYRPSQIDLRPDQMLHSASSLDQQLAQWKEGLPRHLRFDRGHTFERSISFKRQRNMLAVKFHHLRALIYRPFLCLPLLQAHNESYMDLLMQHKHEISHAEWACISAAQETAKLLHYVVDEQSLVHDFPWWQMISCLICASSILFVAEAFYRDHDLLEGRTSASCVRDDAEICLQVFKALSANSDAAKKAADMLEHLSHLRFSAVGREARSDVDPCPPPTAIPATQFLGGSVASTDVPSISVSDIPAPLVPGCWPSEISNSMEWSIQFLDPTTFSRGDSHFNAPHL</sequence>
<dbReference type="EMBL" id="ML735687">
    <property type="protein sequence ID" value="KAE8423983.1"/>
    <property type="molecule type" value="Genomic_DNA"/>
</dbReference>
<keyword evidence="10" id="KW-1185">Reference proteome</keyword>
<keyword evidence="3" id="KW-0805">Transcription regulation</keyword>
<dbReference type="InterPro" id="IPR007219">
    <property type="entry name" value="XnlR_reg_dom"/>
</dbReference>
<name>A0ABQ6X3T8_9EURO</name>
<dbReference type="PROSITE" id="PS50048">
    <property type="entry name" value="ZN2_CY6_FUNGAL_2"/>
    <property type="match status" value="1"/>
</dbReference>
<evidence type="ECO:0000256" key="6">
    <source>
        <dbReference type="ARBA" id="ARBA00023242"/>
    </source>
</evidence>
<keyword evidence="2" id="KW-0479">Metal-binding</keyword>
<protein>
    <recommendedName>
        <fullName evidence="8">Zn(2)-C6 fungal-type domain-containing protein</fullName>
    </recommendedName>
</protein>
<keyword evidence="4" id="KW-0238">DNA-binding</keyword>
<evidence type="ECO:0000256" key="5">
    <source>
        <dbReference type="ARBA" id="ARBA00023163"/>
    </source>
</evidence>
<evidence type="ECO:0000256" key="7">
    <source>
        <dbReference type="SAM" id="MobiDB-lite"/>
    </source>
</evidence>
<evidence type="ECO:0000259" key="8">
    <source>
        <dbReference type="PROSITE" id="PS50048"/>
    </source>
</evidence>
<proteinExistence type="predicted"/>
<dbReference type="CDD" id="cd00067">
    <property type="entry name" value="GAL4"/>
    <property type="match status" value="1"/>
</dbReference>
<dbReference type="PROSITE" id="PS00463">
    <property type="entry name" value="ZN2_CY6_FUNGAL_1"/>
    <property type="match status" value="1"/>
</dbReference>
<keyword evidence="6" id="KW-0539">Nucleus</keyword>
<dbReference type="SUPFAM" id="SSF57701">
    <property type="entry name" value="Zn2/Cys6 DNA-binding domain"/>
    <property type="match status" value="1"/>
</dbReference>
<evidence type="ECO:0000256" key="3">
    <source>
        <dbReference type="ARBA" id="ARBA00023015"/>
    </source>
</evidence>
<evidence type="ECO:0000256" key="1">
    <source>
        <dbReference type="ARBA" id="ARBA00004123"/>
    </source>
</evidence>
<dbReference type="CDD" id="cd12148">
    <property type="entry name" value="fungal_TF_MHR"/>
    <property type="match status" value="1"/>
</dbReference>
<comment type="subcellular location">
    <subcellularLocation>
        <location evidence="1">Nucleus</location>
    </subcellularLocation>
</comment>
<gene>
    <name evidence="9" type="ORF">BDV36DRAFT_303322</name>
</gene>
<organism evidence="9 10">
    <name type="scientific">Aspergillus pseudocaelatus</name>
    <dbReference type="NCBI Taxonomy" id="1825620"/>
    <lineage>
        <taxon>Eukaryota</taxon>
        <taxon>Fungi</taxon>
        <taxon>Dikarya</taxon>
        <taxon>Ascomycota</taxon>
        <taxon>Pezizomycotina</taxon>
        <taxon>Eurotiomycetes</taxon>
        <taxon>Eurotiomycetidae</taxon>
        <taxon>Eurotiales</taxon>
        <taxon>Aspergillaceae</taxon>
        <taxon>Aspergillus</taxon>
        <taxon>Aspergillus subgen. Circumdati</taxon>
    </lineage>
</organism>
<dbReference type="PANTHER" id="PTHR46910:SF3">
    <property type="entry name" value="HALOTOLERANCE PROTEIN 9-RELATED"/>
    <property type="match status" value="1"/>
</dbReference>
<evidence type="ECO:0000313" key="9">
    <source>
        <dbReference type="EMBL" id="KAE8423983.1"/>
    </source>
</evidence>
<feature type="region of interest" description="Disordered" evidence="7">
    <location>
        <begin position="112"/>
        <end position="142"/>
    </location>
</feature>
<feature type="compositionally biased region" description="Polar residues" evidence="7">
    <location>
        <begin position="129"/>
        <end position="140"/>
    </location>
</feature>
<evidence type="ECO:0000256" key="4">
    <source>
        <dbReference type="ARBA" id="ARBA00023125"/>
    </source>
</evidence>
<dbReference type="SMART" id="SM00066">
    <property type="entry name" value="GAL4"/>
    <property type="match status" value="1"/>
</dbReference>
<accession>A0ABQ6X3T8</accession>
<dbReference type="Pfam" id="PF04082">
    <property type="entry name" value="Fungal_trans"/>
    <property type="match status" value="1"/>
</dbReference>
<dbReference type="InterPro" id="IPR001138">
    <property type="entry name" value="Zn2Cys6_DnaBD"/>
</dbReference>
<evidence type="ECO:0000256" key="2">
    <source>
        <dbReference type="ARBA" id="ARBA00022723"/>
    </source>
</evidence>
<dbReference type="Gene3D" id="4.10.240.10">
    <property type="entry name" value="Zn(2)-C6 fungal-type DNA-binding domain"/>
    <property type="match status" value="1"/>
</dbReference>
<dbReference type="SMART" id="SM00906">
    <property type="entry name" value="Fungal_trans"/>
    <property type="match status" value="1"/>
</dbReference>
<reference evidence="9 10" key="1">
    <citation type="submission" date="2019-04" db="EMBL/GenBank/DDBJ databases">
        <authorList>
            <consortium name="DOE Joint Genome Institute"/>
            <person name="Mondo S."/>
            <person name="Kjaerbolling I."/>
            <person name="Vesth T."/>
            <person name="Frisvad J.C."/>
            <person name="Nybo J.L."/>
            <person name="Theobald S."/>
            <person name="Kildgaard S."/>
            <person name="Isbrandt T."/>
            <person name="Kuo A."/>
            <person name="Sato A."/>
            <person name="Lyhne E.K."/>
            <person name="Kogle M.E."/>
            <person name="Wiebenga A."/>
            <person name="Kun R.S."/>
            <person name="Lubbers R.J."/>
            <person name="Makela M.R."/>
            <person name="Barry K."/>
            <person name="Chovatia M."/>
            <person name="Clum A."/>
            <person name="Daum C."/>
            <person name="Haridas S."/>
            <person name="He G."/>
            <person name="LaButti K."/>
            <person name="Lipzen A."/>
            <person name="Riley R."/>
            <person name="Salamov A."/>
            <person name="Simmons B.A."/>
            <person name="Magnuson J.K."/>
            <person name="Henrissat B."/>
            <person name="Mortensen U.H."/>
            <person name="Larsen T.O."/>
            <person name="Devries R.P."/>
            <person name="Grigoriev I.V."/>
            <person name="Machida M."/>
            <person name="Baker S.E."/>
            <person name="Andersen M.R."/>
            <person name="Cantor M.N."/>
            <person name="Hua S.X."/>
        </authorList>
    </citation>
    <scope>NUCLEOTIDE SEQUENCE [LARGE SCALE GENOMIC DNA]</scope>
    <source>
        <strain evidence="9 10">CBS 117616</strain>
    </source>
</reference>
<feature type="domain" description="Zn(2)-C6 fungal-type" evidence="8">
    <location>
        <begin position="9"/>
        <end position="39"/>
    </location>
</feature>
<dbReference type="InterPro" id="IPR036864">
    <property type="entry name" value="Zn2-C6_fun-type_DNA-bd_sf"/>
</dbReference>